<name>A0A5C1E4P7_9RHOO</name>
<dbReference type="AlphaFoldDB" id="A0A5C1E4P7"/>
<evidence type="ECO:0000256" key="4">
    <source>
        <dbReference type="ARBA" id="ARBA00023139"/>
    </source>
</evidence>
<dbReference type="Pfam" id="PF05433">
    <property type="entry name" value="Rick_17kDa_Anti"/>
    <property type="match status" value="1"/>
</dbReference>
<dbReference type="InterPro" id="IPR008816">
    <property type="entry name" value="Gly_zipper_2TM_dom"/>
</dbReference>
<comment type="subcellular location">
    <subcellularLocation>
        <location evidence="1">Cell outer membrane</location>
        <topology evidence="1">Lipid-anchor</topology>
    </subcellularLocation>
</comment>
<dbReference type="PROSITE" id="PS51257">
    <property type="entry name" value="PROKAR_LIPOPROTEIN"/>
    <property type="match status" value="1"/>
</dbReference>
<reference evidence="8 9" key="1">
    <citation type="submission" date="2017-07" db="EMBL/GenBank/DDBJ databases">
        <title>Complete genome sequence of Oryzomicrobium terrae TPP412.</title>
        <authorList>
            <person name="Chiu L.-W."/>
            <person name="Lo K.-J."/>
            <person name="Tsai Y.-M."/>
            <person name="Lin S.-S."/>
            <person name="Kuo C.-H."/>
            <person name="Liu C.-T."/>
        </authorList>
    </citation>
    <scope>NUCLEOTIDE SEQUENCE [LARGE SCALE GENOMIC DNA]</scope>
    <source>
        <strain evidence="8 9">TPP412</strain>
    </source>
</reference>
<keyword evidence="5 8" id="KW-0449">Lipoprotein</keyword>
<feature type="chain" id="PRO_5022669401" evidence="6">
    <location>
        <begin position="25"/>
        <end position="159"/>
    </location>
</feature>
<evidence type="ECO:0000313" key="8">
    <source>
        <dbReference type="EMBL" id="QEL63830.1"/>
    </source>
</evidence>
<keyword evidence="4" id="KW-0564">Palmitate</keyword>
<feature type="signal peptide" evidence="6">
    <location>
        <begin position="1"/>
        <end position="24"/>
    </location>
</feature>
<evidence type="ECO:0000259" key="7">
    <source>
        <dbReference type="Pfam" id="PF05433"/>
    </source>
</evidence>
<evidence type="ECO:0000256" key="5">
    <source>
        <dbReference type="ARBA" id="ARBA00023288"/>
    </source>
</evidence>
<proteinExistence type="predicted"/>
<dbReference type="RefSeq" id="WP_054620271.1">
    <property type="nucleotide sequence ID" value="NZ_CP022579.1"/>
</dbReference>
<feature type="domain" description="Glycine zipper 2TM" evidence="7">
    <location>
        <begin position="69"/>
        <end position="108"/>
    </location>
</feature>
<evidence type="ECO:0000313" key="9">
    <source>
        <dbReference type="Proteomes" id="UP000323671"/>
    </source>
</evidence>
<organism evidence="8 9">
    <name type="scientific">Oryzomicrobium terrae</name>
    <dbReference type="NCBI Taxonomy" id="1735038"/>
    <lineage>
        <taxon>Bacteria</taxon>
        <taxon>Pseudomonadati</taxon>
        <taxon>Pseudomonadota</taxon>
        <taxon>Betaproteobacteria</taxon>
        <taxon>Rhodocyclales</taxon>
        <taxon>Rhodocyclaceae</taxon>
        <taxon>Oryzomicrobium</taxon>
    </lineage>
</organism>
<keyword evidence="2 6" id="KW-0732">Signal</keyword>
<keyword evidence="9" id="KW-1185">Reference proteome</keyword>
<gene>
    <name evidence="8" type="primary">slyB</name>
    <name evidence="8" type="ORF">OTERR_03540</name>
</gene>
<sequence length="159" mass="15779">MQRPANLPASRVALLALVSGLTLISAGCASSRSGEVYTRDQARQEQVVRMGVVEAVKPVQIEGTKTPVGGLAGAAVGGVAGSNVGGGKGQIIGGIIGAVAGGLAGAAAEEGLTRKQGLEITVRLDNGSLISVVQEADQQFAPGDRVRVLSGGGATRVSH</sequence>
<dbReference type="EMBL" id="CP022579">
    <property type="protein sequence ID" value="QEL63830.1"/>
    <property type="molecule type" value="Genomic_DNA"/>
</dbReference>
<dbReference type="GO" id="GO:0009279">
    <property type="term" value="C:cell outer membrane"/>
    <property type="evidence" value="ECO:0007669"/>
    <property type="project" value="UniProtKB-SubCell"/>
</dbReference>
<evidence type="ECO:0000256" key="1">
    <source>
        <dbReference type="ARBA" id="ARBA00004459"/>
    </source>
</evidence>
<dbReference type="Proteomes" id="UP000323671">
    <property type="component" value="Chromosome"/>
</dbReference>
<evidence type="ECO:0000256" key="3">
    <source>
        <dbReference type="ARBA" id="ARBA00023136"/>
    </source>
</evidence>
<dbReference type="KEGG" id="otr:OTERR_03540"/>
<dbReference type="PANTHER" id="PTHR35603:SF1">
    <property type="entry name" value="OUTER MEMBRANE LIPOPROTEIN SLYB"/>
    <property type="match status" value="1"/>
</dbReference>
<protein>
    <submittedName>
        <fullName evidence="8">Outer membrane lipoprotein</fullName>
    </submittedName>
</protein>
<evidence type="ECO:0000256" key="2">
    <source>
        <dbReference type="ARBA" id="ARBA00022729"/>
    </source>
</evidence>
<dbReference type="InterPro" id="IPR051407">
    <property type="entry name" value="Bact_OM_lipoprot/Surf_antigen"/>
</dbReference>
<accession>A0A5C1E4P7</accession>
<keyword evidence="3" id="KW-0472">Membrane</keyword>
<dbReference type="PANTHER" id="PTHR35603">
    <property type="match status" value="1"/>
</dbReference>
<evidence type="ECO:0000256" key="6">
    <source>
        <dbReference type="SAM" id="SignalP"/>
    </source>
</evidence>